<dbReference type="EC" id="3.4.19.5" evidence="1"/>
<dbReference type="Pfam" id="PF01112">
    <property type="entry name" value="Asparaginase_2"/>
    <property type="match status" value="1"/>
</dbReference>
<gene>
    <name evidence="1" type="primary">iaaA_2</name>
    <name evidence="1" type="ORF">NCTC11678_03461</name>
</gene>
<dbReference type="InterPro" id="IPR029055">
    <property type="entry name" value="Ntn_hydrolases_N"/>
</dbReference>
<name>A0A509A797_KLEPN</name>
<dbReference type="EMBL" id="CABFNL010000002">
    <property type="protein sequence ID" value="VUA78816.1"/>
    <property type="molecule type" value="Genomic_DNA"/>
</dbReference>
<organism evidence="1">
    <name type="scientific">Klebsiella pneumoniae</name>
    <dbReference type="NCBI Taxonomy" id="573"/>
    <lineage>
        <taxon>Bacteria</taxon>
        <taxon>Pseudomonadati</taxon>
        <taxon>Pseudomonadota</taxon>
        <taxon>Gammaproteobacteria</taxon>
        <taxon>Enterobacterales</taxon>
        <taxon>Enterobacteriaceae</taxon>
        <taxon>Klebsiella/Raoultella group</taxon>
        <taxon>Klebsiella</taxon>
        <taxon>Klebsiella pneumoniae complex</taxon>
    </lineage>
</organism>
<dbReference type="PANTHER" id="PTHR10188:SF6">
    <property type="entry name" value="N(4)-(BETA-N-ACETYLGLUCOSAMINYL)-L-ASPARAGINASE"/>
    <property type="match status" value="1"/>
</dbReference>
<accession>A0A509A797</accession>
<dbReference type="GO" id="GO:0008798">
    <property type="term" value="F:beta-aspartyl-peptidase activity"/>
    <property type="evidence" value="ECO:0007669"/>
    <property type="project" value="UniProtKB-EC"/>
</dbReference>
<dbReference type="SUPFAM" id="SSF56235">
    <property type="entry name" value="N-terminal nucleophile aminohydrolases (Ntn hydrolases)"/>
    <property type="match status" value="1"/>
</dbReference>
<reference evidence="1" key="1">
    <citation type="submission" date="2018-06" db="EMBL/GenBank/DDBJ databases">
        <authorList>
            <consortium name="Pathogen Informatics"/>
        </authorList>
    </citation>
    <scope>NUCLEOTIDE SEQUENCE</scope>
    <source>
        <strain evidence="1">NCTC11678</strain>
    </source>
</reference>
<dbReference type="AlphaFoldDB" id="A0A509A797"/>
<protein>
    <submittedName>
        <fullName evidence="1">L-asparaginase</fullName>
        <ecNumber evidence="1">3.4.19.5</ecNumber>
    </submittedName>
</protein>
<dbReference type="GO" id="GO:0016811">
    <property type="term" value="F:hydrolase activity, acting on carbon-nitrogen (but not peptide) bonds, in linear amides"/>
    <property type="evidence" value="ECO:0007669"/>
    <property type="project" value="UniProtKB-ARBA"/>
</dbReference>
<dbReference type="InterPro" id="IPR000246">
    <property type="entry name" value="Peptidase_T2"/>
</dbReference>
<dbReference type="PANTHER" id="PTHR10188">
    <property type="entry name" value="L-ASPARAGINASE"/>
    <property type="match status" value="1"/>
</dbReference>
<evidence type="ECO:0000313" key="1">
    <source>
        <dbReference type="EMBL" id="VUA78816.1"/>
    </source>
</evidence>
<sequence length="140" mass="14660">MGKAVIAIHGGAGAISRAQMTPEREREYVAALSTIVESGQKMLAAGARALDAVTEAVRLLEECPLFNAGMGAVFTRDQTHELDACVMDGYSLQAGAVAGVKHLRNPVLAARLVLEKSPHVLLIGEGGGKFCHLPRDGARG</sequence>
<proteinExistence type="predicted"/>
<keyword evidence="1" id="KW-0378">Hydrolase</keyword>